<evidence type="ECO:0000256" key="9">
    <source>
        <dbReference type="SAM" id="Phobius"/>
    </source>
</evidence>
<evidence type="ECO:0000256" key="8">
    <source>
        <dbReference type="RuleBase" id="RU000477"/>
    </source>
</evidence>
<proteinExistence type="evidence at transcript level"/>
<organism evidence="10">
    <name type="scientific">Haliotis discus hannai</name>
    <name type="common">Japanese abalone</name>
    <dbReference type="NCBI Taxonomy" id="42344"/>
    <lineage>
        <taxon>Eukaryota</taxon>
        <taxon>Metazoa</taxon>
        <taxon>Spiralia</taxon>
        <taxon>Lophotrochozoa</taxon>
        <taxon>Mollusca</taxon>
        <taxon>Gastropoda</taxon>
        <taxon>Vetigastropoda</taxon>
        <taxon>Lepetellida</taxon>
        <taxon>Haliotoidea</taxon>
        <taxon>Haliotidae</taxon>
        <taxon>Haliotis</taxon>
    </lineage>
</organism>
<dbReference type="PANTHER" id="PTHR19139">
    <property type="entry name" value="AQUAPORIN TRANSPORTER"/>
    <property type="match status" value="1"/>
</dbReference>
<reference evidence="10" key="1">
    <citation type="submission" date="2018-03" db="EMBL/GenBank/DDBJ databases">
        <authorList>
            <person name="Jia Y."/>
        </authorList>
    </citation>
    <scope>NUCLEOTIDE SEQUENCE</scope>
    <source>
        <tissue evidence="10">Mantle</tissue>
    </source>
</reference>
<name>A0A7S4ZE11_HALDH</name>
<dbReference type="InterPro" id="IPR034294">
    <property type="entry name" value="Aquaporin_transptr"/>
</dbReference>
<evidence type="ECO:0000256" key="2">
    <source>
        <dbReference type="ARBA" id="ARBA00006175"/>
    </source>
</evidence>
<keyword evidence="4" id="KW-1003">Cell membrane</keyword>
<dbReference type="InterPro" id="IPR023271">
    <property type="entry name" value="Aquaporin-like"/>
</dbReference>
<protein>
    <submittedName>
        <fullName evidence="10">Aquaporin 5.1-like protein</fullName>
    </submittedName>
</protein>
<dbReference type="PRINTS" id="PR00783">
    <property type="entry name" value="MINTRINSICP"/>
</dbReference>
<evidence type="ECO:0000256" key="6">
    <source>
        <dbReference type="ARBA" id="ARBA00022989"/>
    </source>
</evidence>
<dbReference type="Gene3D" id="1.20.1080.10">
    <property type="entry name" value="Glycerol uptake facilitator protein"/>
    <property type="match status" value="1"/>
</dbReference>
<feature type="transmembrane region" description="Helical" evidence="9">
    <location>
        <begin position="141"/>
        <end position="160"/>
    </location>
</feature>
<evidence type="ECO:0000256" key="7">
    <source>
        <dbReference type="ARBA" id="ARBA00023136"/>
    </source>
</evidence>
<accession>A0A7S4ZE11</accession>
<evidence type="ECO:0000256" key="3">
    <source>
        <dbReference type="ARBA" id="ARBA00022448"/>
    </source>
</evidence>
<dbReference type="InterPro" id="IPR022357">
    <property type="entry name" value="MIP_CS"/>
</dbReference>
<comment type="subcellular location">
    <subcellularLocation>
        <location evidence="1">Cell membrane</location>
        <topology evidence="1">Multi-pass membrane protein</topology>
    </subcellularLocation>
</comment>
<keyword evidence="7 9" id="KW-0472">Membrane</keyword>
<dbReference type="PROSITE" id="PS00221">
    <property type="entry name" value="MIP"/>
    <property type="match status" value="1"/>
</dbReference>
<keyword evidence="6 9" id="KW-1133">Transmembrane helix</keyword>
<dbReference type="EMBL" id="MH105799">
    <property type="protein sequence ID" value="QCF59157.1"/>
    <property type="molecule type" value="mRNA"/>
</dbReference>
<dbReference type="PANTHER" id="PTHR19139:SF199">
    <property type="entry name" value="MIP17260P"/>
    <property type="match status" value="1"/>
</dbReference>
<feature type="transmembrane region" description="Helical" evidence="9">
    <location>
        <begin position="97"/>
        <end position="121"/>
    </location>
</feature>
<sequence length="286" mass="31134">MSFAQIMDNLFHTVRSVSFWRSVKTEFLLTTFYVLFGCGATITANTRCKASTDELKAAVTFGMTTVTLLHCSLRMGSPAQMNPAITIAMLCTRKIDIITAFFNVFAQCLGGIAGAGVLYGVTPARQHEYLGVTSVHSDIESGQAFGIEFLITFVLVFAYFSSMDPPHLATGTFQVIPAGLAIAIGHTFGWKYTGASLNPARSLGPAIVCNEWRDHWVYWVGPILGALLGGITFEYSHVNYTGSRLLRRSSSTRDDSGLEARASSKESVDLPTELTFSVNMPDDPEV</sequence>
<dbReference type="SUPFAM" id="SSF81338">
    <property type="entry name" value="Aquaporin-like"/>
    <property type="match status" value="1"/>
</dbReference>
<feature type="transmembrane region" description="Helical" evidence="9">
    <location>
        <begin position="216"/>
        <end position="238"/>
    </location>
</feature>
<dbReference type="AlphaFoldDB" id="A0A7S4ZE11"/>
<feature type="transmembrane region" description="Helical" evidence="9">
    <location>
        <begin position="172"/>
        <end position="190"/>
    </location>
</feature>
<keyword evidence="3 8" id="KW-0813">Transport</keyword>
<evidence type="ECO:0000313" key="10">
    <source>
        <dbReference type="EMBL" id="QCF59157.1"/>
    </source>
</evidence>
<dbReference type="InterPro" id="IPR000425">
    <property type="entry name" value="MIP"/>
</dbReference>
<keyword evidence="5 8" id="KW-0812">Transmembrane</keyword>
<evidence type="ECO:0000256" key="4">
    <source>
        <dbReference type="ARBA" id="ARBA00022475"/>
    </source>
</evidence>
<dbReference type="GO" id="GO:0005886">
    <property type="term" value="C:plasma membrane"/>
    <property type="evidence" value="ECO:0007669"/>
    <property type="project" value="UniProtKB-SubCell"/>
</dbReference>
<dbReference type="GO" id="GO:0015250">
    <property type="term" value="F:water channel activity"/>
    <property type="evidence" value="ECO:0007669"/>
    <property type="project" value="TreeGrafter"/>
</dbReference>
<dbReference type="Pfam" id="PF00230">
    <property type="entry name" value="MIP"/>
    <property type="match status" value="1"/>
</dbReference>
<feature type="transmembrane region" description="Helical" evidence="9">
    <location>
        <begin position="27"/>
        <end position="45"/>
    </location>
</feature>
<evidence type="ECO:0000256" key="1">
    <source>
        <dbReference type="ARBA" id="ARBA00004651"/>
    </source>
</evidence>
<evidence type="ECO:0000256" key="5">
    <source>
        <dbReference type="ARBA" id="ARBA00022692"/>
    </source>
</evidence>
<comment type="similarity">
    <text evidence="2 8">Belongs to the MIP/aquaporin (TC 1.A.8) family.</text>
</comment>